<gene>
    <name evidence="1" type="ORF">F6B43_16385</name>
</gene>
<evidence type="ECO:0000313" key="1">
    <source>
        <dbReference type="EMBL" id="KAA9105939.1"/>
    </source>
</evidence>
<protein>
    <submittedName>
        <fullName evidence="1">Uncharacterized protein</fullName>
    </submittedName>
</protein>
<dbReference type="InterPro" id="IPR016181">
    <property type="entry name" value="Acyl_CoA_acyltransferase"/>
</dbReference>
<dbReference type="OrthoDB" id="5063533at2"/>
<dbReference type="SUPFAM" id="SSF55729">
    <property type="entry name" value="Acyl-CoA N-acyltransferases (Nat)"/>
    <property type="match status" value="1"/>
</dbReference>
<comment type="caution">
    <text evidence="1">The sequence shown here is derived from an EMBL/GenBank/DDBJ whole genome shotgun (WGS) entry which is preliminary data.</text>
</comment>
<dbReference type="AlphaFoldDB" id="A0A5J5J0P3"/>
<name>A0A5J5J0P3_9MICO</name>
<dbReference type="Proteomes" id="UP000325827">
    <property type="component" value="Unassembled WGS sequence"/>
</dbReference>
<dbReference type="EMBL" id="VYSA01000004">
    <property type="protein sequence ID" value="KAA9105939.1"/>
    <property type="molecule type" value="Genomic_DNA"/>
</dbReference>
<organism evidence="1 2">
    <name type="scientific">Microbacterium rhizomatis</name>
    <dbReference type="NCBI Taxonomy" id="1631477"/>
    <lineage>
        <taxon>Bacteria</taxon>
        <taxon>Bacillati</taxon>
        <taxon>Actinomycetota</taxon>
        <taxon>Actinomycetes</taxon>
        <taxon>Micrococcales</taxon>
        <taxon>Microbacteriaceae</taxon>
        <taxon>Microbacterium</taxon>
    </lineage>
</organism>
<sequence length="246" mass="27219">MSAVVPRIDVDLEDVECIVKITRPLVGVPDSVIWTELPSGVAKVSTDATLYIFDEDDDGKPERRVIARASAYTIDLARVGDVVDAFDQVGGEASEIAELILGSDNIFDMLDASDPLVGEQVSQLVIVEHVSVLEPYRGQRLGPRLLTTLVETVTGTGDGTLIVLRAQPVPWEHLSEIEFATLAKEDRYVVRECWIRALPRQHLLAAQCVHRDREPRGLSHVLAHRELAERPAQRLAHPCGRLLLRS</sequence>
<dbReference type="RefSeq" id="WP_150450081.1">
    <property type="nucleotide sequence ID" value="NZ_VYSA01000004.1"/>
</dbReference>
<reference evidence="2" key="1">
    <citation type="submission" date="2019-09" db="EMBL/GenBank/DDBJ databases">
        <title>Mumia zhuanghuii sp. nov. isolated from the intestinal contents of plateau pika (Ochotona curzoniae) in the Qinghai-Tibet plateau of China.</title>
        <authorList>
            <person name="Tian Z."/>
        </authorList>
    </citation>
    <scope>NUCLEOTIDE SEQUENCE [LARGE SCALE GENOMIC DNA]</scope>
    <source>
        <strain evidence="2">JCM 30598</strain>
    </source>
</reference>
<proteinExistence type="predicted"/>
<accession>A0A5J5J0P3</accession>
<keyword evidence="2" id="KW-1185">Reference proteome</keyword>
<evidence type="ECO:0000313" key="2">
    <source>
        <dbReference type="Proteomes" id="UP000325827"/>
    </source>
</evidence>